<keyword evidence="3" id="KW-1185">Reference proteome</keyword>
<dbReference type="AlphaFoldDB" id="A0AAW1CS19"/>
<reference evidence="2 3" key="1">
    <citation type="submission" date="2022-12" db="EMBL/GenBank/DDBJ databases">
        <title>Chromosome-level genome assembly of true bugs.</title>
        <authorList>
            <person name="Ma L."/>
            <person name="Li H."/>
        </authorList>
    </citation>
    <scope>NUCLEOTIDE SEQUENCE [LARGE SCALE GENOMIC DNA]</scope>
    <source>
        <strain evidence="2">Lab_2022b</strain>
    </source>
</reference>
<accession>A0AAW1CS19</accession>
<dbReference type="EMBL" id="JAPXFL010000009">
    <property type="protein sequence ID" value="KAK9501286.1"/>
    <property type="molecule type" value="Genomic_DNA"/>
</dbReference>
<name>A0AAW1CS19_9HEMI</name>
<evidence type="ECO:0000313" key="2">
    <source>
        <dbReference type="EMBL" id="KAK9501286.1"/>
    </source>
</evidence>
<gene>
    <name evidence="2" type="ORF">O3M35_012027</name>
</gene>
<sequence>MRGELASLLKAAGRLCQETNNSLSEEEDIVCSELAGLVRRTTSVSSAGTQPIVIVAPPTQSAAAHFRWDENDSAWLQENTTAWNTSLSFGDDEYFGSVLMAALSVVLGIVILITVIDILMQLFAFDTPLQCADYIKVSTKSD</sequence>
<protein>
    <submittedName>
        <fullName evidence="2">Uncharacterized protein</fullName>
    </submittedName>
</protein>
<keyword evidence="1" id="KW-1133">Transmembrane helix</keyword>
<comment type="caution">
    <text evidence="2">The sequence shown here is derived from an EMBL/GenBank/DDBJ whole genome shotgun (WGS) entry which is preliminary data.</text>
</comment>
<evidence type="ECO:0000256" key="1">
    <source>
        <dbReference type="SAM" id="Phobius"/>
    </source>
</evidence>
<feature type="transmembrane region" description="Helical" evidence="1">
    <location>
        <begin position="94"/>
        <end position="120"/>
    </location>
</feature>
<keyword evidence="1" id="KW-0812">Transmembrane</keyword>
<dbReference type="Proteomes" id="UP001461498">
    <property type="component" value="Unassembled WGS sequence"/>
</dbReference>
<proteinExistence type="predicted"/>
<organism evidence="2 3">
    <name type="scientific">Rhynocoris fuscipes</name>
    <dbReference type="NCBI Taxonomy" id="488301"/>
    <lineage>
        <taxon>Eukaryota</taxon>
        <taxon>Metazoa</taxon>
        <taxon>Ecdysozoa</taxon>
        <taxon>Arthropoda</taxon>
        <taxon>Hexapoda</taxon>
        <taxon>Insecta</taxon>
        <taxon>Pterygota</taxon>
        <taxon>Neoptera</taxon>
        <taxon>Paraneoptera</taxon>
        <taxon>Hemiptera</taxon>
        <taxon>Heteroptera</taxon>
        <taxon>Panheteroptera</taxon>
        <taxon>Cimicomorpha</taxon>
        <taxon>Reduviidae</taxon>
        <taxon>Harpactorinae</taxon>
        <taxon>Harpactorini</taxon>
        <taxon>Rhynocoris</taxon>
    </lineage>
</organism>
<keyword evidence="1" id="KW-0472">Membrane</keyword>
<evidence type="ECO:0000313" key="3">
    <source>
        <dbReference type="Proteomes" id="UP001461498"/>
    </source>
</evidence>